<reference evidence="3" key="1">
    <citation type="submission" date="2016-09" db="EMBL/GenBank/DDBJ databases">
        <authorList>
            <person name="Varghese N."/>
            <person name="Submissions S."/>
        </authorList>
    </citation>
    <scope>NUCLEOTIDE SEQUENCE [LARGE SCALE GENOMIC DNA]</scope>
    <source>
        <strain evidence="3">ANC 4466</strain>
    </source>
</reference>
<dbReference type="RefSeq" id="WP_097080121.1">
    <property type="nucleotide sequence ID" value="NZ_BAABHT010000004.1"/>
</dbReference>
<dbReference type="AlphaFoldDB" id="A0A240EEI5"/>
<dbReference type="Pfam" id="PF13508">
    <property type="entry name" value="Acetyltransf_7"/>
    <property type="match status" value="1"/>
</dbReference>
<organism evidence="2 3">
    <name type="scientific">Acinetobacter puyangensis</name>
    <dbReference type="NCBI Taxonomy" id="1096779"/>
    <lineage>
        <taxon>Bacteria</taxon>
        <taxon>Pseudomonadati</taxon>
        <taxon>Pseudomonadota</taxon>
        <taxon>Gammaproteobacteria</taxon>
        <taxon>Moraxellales</taxon>
        <taxon>Moraxellaceae</taxon>
        <taxon>Acinetobacter</taxon>
    </lineage>
</organism>
<dbReference type="OrthoDB" id="119501at2"/>
<sequence length="111" mass="12669">MFDDALVIACVHIEKHLDYAYISMLSTHINYQNQGIGKTMLSAAEQFIGENLSVQYIEMSLLSARKELIAFYQRRGYQLNGQVQAYPSDAGVGTPRIDDLYVLTMRKNRVF</sequence>
<keyword evidence="3" id="KW-1185">Reference proteome</keyword>
<dbReference type="Proteomes" id="UP000219042">
    <property type="component" value="Unassembled WGS sequence"/>
</dbReference>
<evidence type="ECO:0000259" key="1">
    <source>
        <dbReference type="PROSITE" id="PS51186"/>
    </source>
</evidence>
<name>A0A240EEI5_9GAMM</name>
<evidence type="ECO:0000313" key="2">
    <source>
        <dbReference type="EMBL" id="SNX46375.1"/>
    </source>
</evidence>
<protein>
    <submittedName>
        <fullName evidence="2">Acetyltransferase (GNAT) family protein</fullName>
    </submittedName>
</protein>
<dbReference type="PROSITE" id="PS51186">
    <property type="entry name" value="GNAT"/>
    <property type="match status" value="1"/>
</dbReference>
<dbReference type="GO" id="GO:0016747">
    <property type="term" value="F:acyltransferase activity, transferring groups other than amino-acyl groups"/>
    <property type="evidence" value="ECO:0007669"/>
    <property type="project" value="InterPro"/>
</dbReference>
<dbReference type="SUPFAM" id="SSF55729">
    <property type="entry name" value="Acyl-CoA N-acyltransferases (Nat)"/>
    <property type="match status" value="1"/>
</dbReference>
<dbReference type="InterPro" id="IPR000182">
    <property type="entry name" value="GNAT_dom"/>
</dbReference>
<dbReference type="CDD" id="cd04301">
    <property type="entry name" value="NAT_SF"/>
    <property type="match status" value="1"/>
</dbReference>
<accession>A0A240EEI5</accession>
<gene>
    <name evidence="2" type="ORF">SAMN05421731_11124</name>
</gene>
<evidence type="ECO:0000313" key="3">
    <source>
        <dbReference type="Proteomes" id="UP000219042"/>
    </source>
</evidence>
<dbReference type="EMBL" id="OANT01000011">
    <property type="protein sequence ID" value="SNX46375.1"/>
    <property type="molecule type" value="Genomic_DNA"/>
</dbReference>
<feature type="domain" description="N-acetyltransferase" evidence="1">
    <location>
        <begin position="1"/>
        <end position="110"/>
    </location>
</feature>
<proteinExistence type="predicted"/>
<dbReference type="InterPro" id="IPR016181">
    <property type="entry name" value="Acyl_CoA_acyltransferase"/>
</dbReference>
<dbReference type="Gene3D" id="3.40.630.30">
    <property type="match status" value="1"/>
</dbReference>
<keyword evidence="2" id="KW-0808">Transferase</keyword>